<accession>A0A4Y2DCQ9</accession>
<comment type="caution">
    <text evidence="2">The sequence shown here is derived from an EMBL/GenBank/DDBJ whole genome shotgun (WGS) entry which is preliminary data.</text>
</comment>
<reference evidence="2 3" key="1">
    <citation type="journal article" date="2019" name="Sci. Rep.">
        <title>Orb-weaving spider Araneus ventricosus genome elucidates the spidroin gene catalogue.</title>
        <authorList>
            <person name="Kono N."/>
            <person name="Nakamura H."/>
            <person name="Ohtoshi R."/>
            <person name="Moran D.A.P."/>
            <person name="Shinohara A."/>
            <person name="Yoshida Y."/>
            <person name="Fujiwara M."/>
            <person name="Mori M."/>
            <person name="Tomita M."/>
            <person name="Arakawa K."/>
        </authorList>
    </citation>
    <scope>NUCLEOTIDE SEQUENCE [LARGE SCALE GENOMIC DNA]</scope>
</reference>
<dbReference type="AlphaFoldDB" id="A0A4Y2DCQ9"/>
<sequence length="124" mass="13333">MHNLFTPVHVSEPKDRMHNLLTPVHVSELKDRVRNLIIPVHVSESVIVAADDSARTANLPATAKVDTTTATRTGSAIRGVKLDGQVSLAKPNPLLEDSSLSILRKVGQTDPPLTTDTPSHYVAA</sequence>
<evidence type="ECO:0000313" key="2">
    <source>
        <dbReference type="EMBL" id="GBM13876.1"/>
    </source>
</evidence>
<protein>
    <submittedName>
        <fullName evidence="2">Uncharacterized protein</fullName>
    </submittedName>
</protein>
<keyword evidence="3" id="KW-1185">Reference proteome</keyword>
<dbReference type="Proteomes" id="UP000499080">
    <property type="component" value="Unassembled WGS sequence"/>
</dbReference>
<dbReference type="EMBL" id="BGPR01089067">
    <property type="protein sequence ID" value="GBM13812.1"/>
    <property type="molecule type" value="Genomic_DNA"/>
</dbReference>
<name>A0A4Y2DCQ9_ARAVE</name>
<proteinExistence type="predicted"/>
<dbReference type="EMBL" id="BGPR01089078">
    <property type="protein sequence ID" value="GBM13876.1"/>
    <property type="molecule type" value="Genomic_DNA"/>
</dbReference>
<organism evidence="2 3">
    <name type="scientific">Araneus ventricosus</name>
    <name type="common">Orbweaver spider</name>
    <name type="synonym">Epeira ventricosa</name>
    <dbReference type="NCBI Taxonomy" id="182803"/>
    <lineage>
        <taxon>Eukaryota</taxon>
        <taxon>Metazoa</taxon>
        <taxon>Ecdysozoa</taxon>
        <taxon>Arthropoda</taxon>
        <taxon>Chelicerata</taxon>
        <taxon>Arachnida</taxon>
        <taxon>Araneae</taxon>
        <taxon>Araneomorphae</taxon>
        <taxon>Entelegynae</taxon>
        <taxon>Araneoidea</taxon>
        <taxon>Araneidae</taxon>
        <taxon>Araneus</taxon>
    </lineage>
</organism>
<evidence type="ECO:0000313" key="1">
    <source>
        <dbReference type="EMBL" id="GBM13812.1"/>
    </source>
</evidence>
<evidence type="ECO:0000313" key="3">
    <source>
        <dbReference type="Proteomes" id="UP000499080"/>
    </source>
</evidence>
<gene>
    <name evidence="1" type="ORF">AVEN_192353_1</name>
    <name evidence="2" type="ORF">AVEN_205042_1</name>
</gene>